<name>A0A1H3N3B5_9EURY</name>
<dbReference type="Pfam" id="PF26478">
    <property type="entry name" value="DUF8151"/>
    <property type="match status" value="1"/>
</dbReference>
<evidence type="ECO:0000313" key="4">
    <source>
        <dbReference type="Proteomes" id="UP000199079"/>
    </source>
</evidence>
<dbReference type="GeneID" id="43839849"/>
<keyword evidence="1" id="KW-0812">Transmembrane</keyword>
<proteinExistence type="predicted"/>
<feature type="transmembrane region" description="Helical" evidence="1">
    <location>
        <begin position="12"/>
        <end position="32"/>
    </location>
</feature>
<dbReference type="Proteomes" id="UP000199079">
    <property type="component" value="Unassembled WGS sequence"/>
</dbReference>
<feature type="transmembrane region" description="Helical" evidence="1">
    <location>
        <begin position="47"/>
        <end position="66"/>
    </location>
</feature>
<evidence type="ECO:0000313" key="3">
    <source>
        <dbReference type="EMBL" id="SDY83233.1"/>
    </source>
</evidence>
<sequence>MSKLAAPEVVEVVELLGLTLGTGLVSSVGLYLEDLGLNAVTGGNLKLGAWFLGMGLVALYIGVYLLGYETLRPRLFGDDSPDGDAA</sequence>
<protein>
    <recommendedName>
        <fullName evidence="2">DUF8151 domain-containing protein</fullName>
    </recommendedName>
</protein>
<dbReference type="InterPro" id="IPR058464">
    <property type="entry name" value="DUF8151"/>
</dbReference>
<dbReference type="RefSeq" id="WP_049817739.1">
    <property type="nucleotide sequence ID" value="NZ_FNPC01000011.1"/>
</dbReference>
<keyword evidence="1" id="KW-1133">Transmembrane helix</keyword>
<evidence type="ECO:0000259" key="2">
    <source>
        <dbReference type="Pfam" id="PF26478"/>
    </source>
</evidence>
<accession>A0A1H3N3B5</accession>
<dbReference type="OrthoDB" id="205411at2157"/>
<reference evidence="4" key="1">
    <citation type="submission" date="2016-10" db="EMBL/GenBank/DDBJ databases">
        <authorList>
            <person name="Varghese N."/>
            <person name="Submissions S."/>
        </authorList>
    </citation>
    <scope>NUCLEOTIDE SEQUENCE [LARGE SCALE GENOMIC DNA]</scope>
    <source>
        <strain evidence="4">DC30,IBRC 10041,KCTC 4046</strain>
    </source>
</reference>
<feature type="domain" description="DUF8151" evidence="2">
    <location>
        <begin position="1"/>
        <end position="76"/>
    </location>
</feature>
<dbReference type="AlphaFoldDB" id="A0A1H3N3B5"/>
<keyword evidence="1" id="KW-0472">Membrane</keyword>
<evidence type="ECO:0000256" key="1">
    <source>
        <dbReference type="SAM" id="Phobius"/>
    </source>
</evidence>
<gene>
    <name evidence="3" type="ORF">SAMN05216564_11142</name>
</gene>
<keyword evidence="4" id="KW-1185">Reference proteome</keyword>
<dbReference type="EMBL" id="FNPC01000011">
    <property type="protein sequence ID" value="SDY83233.1"/>
    <property type="molecule type" value="Genomic_DNA"/>
</dbReference>
<organism evidence="3 4">
    <name type="scientific">Halopenitus persicus</name>
    <dbReference type="NCBI Taxonomy" id="1048396"/>
    <lineage>
        <taxon>Archaea</taxon>
        <taxon>Methanobacteriati</taxon>
        <taxon>Methanobacteriota</taxon>
        <taxon>Stenosarchaea group</taxon>
        <taxon>Halobacteria</taxon>
        <taxon>Halobacteriales</taxon>
        <taxon>Haloferacaceae</taxon>
        <taxon>Halopenitus</taxon>
    </lineage>
</organism>